<gene>
    <name evidence="1" type="ORF">KZO38_09670</name>
</gene>
<reference evidence="1 2" key="1">
    <citation type="submission" date="2021-07" db="EMBL/GenBank/DDBJ databases">
        <title>Genomic diversity and antimicrobial resistance of Prevotella spp. isolated from chronic lung disease airways.</title>
        <authorList>
            <person name="Webb K.A."/>
            <person name="Olagoke O.S."/>
            <person name="Baird T."/>
            <person name="Neill J."/>
            <person name="Pham A."/>
            <person name="Wells T.J."/>
            <person name="Ramsay K.A."/>
            <person name="Bell S.C."/>
            <person name="Sarovich D.S."/>
            <person name="Price E.P."/>
        </authorList>
    </citation>
    <scope>NUCLEOTIDE SEQUENCE [LARGE SCALE GENOMIC DNA]</scope>
    <source>
        <strain evidence="1 2">SCHI0011.S.12</strain>
    </source>
</reference>
<keyword evidence="2" id="KW-1185">Reference proteome</keyword>
<organism evidence="1 2">
    <name type="scientific">Hoylesella nanceiensis</name>
    <dbReference type="NCBI Taxonomy" id="425941"/>
    <lineage>
        <taxon>Bacteria</taxon>
        <taxon>Pseudomonadati</taxon>
        <taxon>Bacteroidota</taxon>
        <taxon>Bacteroidia</taxon>
        <taxon>Bacteroidales</taxon>
        <taxon>Prevotellaceae</taxon>
        <taxon>Hoylesella</taxon>
    </lineage>
</organism>
<dbReference type="EMBL" id="JAHXCT010000007">
    <property type="protein sequence ID" value="MBW4770020.1"/>
    <property type="molecule type" value="Genomic_DNA"/>
</dbReference>
<comment type="caution">
    <text evidence="1">The sequence shown here is derived from an EMBL/GenBank/DDBJ whole genome shotgun (WGS) entry which is preliminary data.</text>
</comment>
<evidence type="ECO:0000313" key="2">
    <source>
        <dbReference type="Proteomes" id="UP000788426"/>
    </source>
</evidence>
<sequence length="406" mass="46272">MTNNTFISALLRYKLQWLSASLVALVSLFSSCNREETFLEPTRIGEDKITRFEIYPNALTLNADGTSKLKFLVKCFYKVDSTEVQMLDDRVPVDKIVVTSSDGKSFNINEAFTSTAKTDSVSFTATCNNLKSPKVSVALRQPQDLNLTPLRIPVVFISLYNEKTKLQMESVTPNLLKKMVEHANQAFSGVNSQAPNGCDAKMTFYMKEYKTIKLSDEEHEEITSYIQKNLLAGADKVIYVWLMNAVPYWKMNESKVHPEYTFGDPSDIKGIDFEKITSLEDITNLEPQEVGIPMTFADVFQQGTGYAVRDFERMLGRFYGLLPTGINPDIYKSQKDVDYCPDTYSFFKDDGSIEKKSIPLYKNGPSYFFNSYNIMDEHSTNTSVSVDQVKRIRQVIKDCPYRQQHD</sequence>
<dbReference type="Proteomes" id="UP000788426">
    <property type="component" value="Unassembled WGS sequence"/>
</dbReference>
<evidence type="ECO:0000313" key="1">
    <source>
        <dbReference type="EMBL" id="MBW4770020.1"/>
    </source>
</evidence>
<protein>
    <recommendedName>
        <fullName evidence="3">Lipoprotein</fullName>
    </recommendedName>
</protein>
<proteinExistence type="predicted"/>
<dbReference type="RefSeq" id="WP_219482197.1">
    <property type="nucleotide sequence ID" value="NZ_JAHXCT010000007.1"/>
</dbReference>
<name>A0ABS6YEM1_9BACT</name>
<accession>A0ABS6YEM1</accession>
<evidence type="ECO:0008006" key="3">
    <source>
        <dbReference type="Google" id="ProtNLM"/>
    </source>
</evidence>